<reference evidence="1 2" key="1">
    <citation type="submission" date="2017-11" db="EMBL/GenBank/DDBJ databases">
        <title>De-novo sequencing of pomegranate (Punica granatum L.) genome.</title>
        <authorList>
            <person name="Akparov Z."/>
            <person name="Amiraslanov A."/>
            <person name="Hajiyeva S."/>
            <person name="Abbasov M."/>
            <person name="Kaur K."/>
            <person name="Hamwieh A."/>
            <person name="Solovyev V."/>
            <person name="Salamov A."/>
            <person name="Braich B."/>
            <person name="Kosarev P."/>
            <person name="Mahmoud A."/>
            <person name="Hajiyev E."/>
            <person name="Babayeva S."/>
            <person name="Izzatullayeva V."/>
            <person name="Mammadov A."/>
            <person name="Mammadov A."/>
            <person name="Sharifova S."/>
            <person name="Ojaghi J."/>
            <person name="Eynullazada K."/>
            <person name="Bayramov B."/>
            <person name="Abdulazimova A."/>
            <person name="Shahmuradov I."/>
        </authorList>
    </citation>
    <scope>NUCLEOTIDE SEQUENCE [LARGE SCALE GENOMIC DNA]</scope>
    <source>
        <strain evidence="2">cv. AG2017</strain>
        <tissue evidence="1">Leaf</tissue>
    </source>
</reference>
<evidence type="ECO:0000313" key="2">
    <source>
        <dbReference type="Proteomes" id="UP000233551"/>
    </source>
</evidence>
<protein>
    <submittedName>
        <fullName evidence="1">Uncharacterized protein</fullName>
    </submittedName>
</protein>
<name>A0A2I0J696_PUNGR</name>
<dbReference type="EMBL" id="PGOL01002035">
    <property type="protein sequence ID" value="PKI51226.1"/>
    <property type="molecule type" value="Genomic_DNA"/>
</dbReference>
<evidence type="ECO:0000313" key="1">
    <source>
        <dbReference type="EMBL" id="PKI51226.1"/>
    </source>
</evidence>
<sequence>MAPPIISLVGAPTLYVVGGREGSWPFCSSSLTPFGRCPNPRILWAEKTPATSTVPPSLLSVPQPCMLLVGEKAPVPFRSSSLTPSGRCPNPRILWAEKTPAPSVVPPSLLS</sequence>
<gene>
    <name evidence="1" type="ORF">CRG98_028374</name>
</gene>
<dbReference type="Proteomes" id="UP000233551">
    <property type="component" value="Unassembled WGS sequence"/>
</dbReference>
<proteinExistence type="predicted"/>
<comment type="caution">
    <text evidence="1">The sequence shown here is derived from an EMBL/GenBank/DDBJ whole genome shotgun (WGS) entry which is preliminary data.</text>
</comment>
<organism evidence="1 2">
    <name type="scientific">Punica granatum</name>
    <name type="common">Pomegranate</name>
    <dbReference type="NCBI Taxonomy" id="22663"/>
    <lineage>
        <taxon>Eukaryota</taxon>
        <taxon>Viridiplantae</taxon>
        <taxon>Streptophyta</taxon>
        <taxon>Embryophyta</taxon>
        <taxon>Tracheophyta</taxon>
        <taxon>Spermatophyta</taxon>
        <taxon>Magnoliopsida</taxon>
        <taxon>eudicotyledons</taxon>
        <taxon>Gunneridae</taxon>
        <taxon>Pentapetalae</taxon>
        <taxon>rosids</taxon>
        <taxon>malvids</taxon>
        <taxon>Myrtales</taxon>
        <taxon>Lythraceae</taxon>
        <taxon>Punica</taxon>
    </lineage>
</organism>
<dbReference type="AlphaFoldDB" id="A0A2I0J696"/>
<accession>A0A2I0J696</accession>
<keyword evidence="2" id="KW-1185">Reference proteome</keyword>